<feature type="active site" evidence="9">
    <location>
        <position position="121"/>
    </location>
</feature>
<comment type="similarity">
    <text evidence="1 9 10">Belongs to the peptidase A8 family.</text>
</comment>
<keyword evidence="5 9" id="KW-0064">Aspartyl protease</keyword>
<comment type="function">
    <text evidence="9">This protein specifically catalyzes the removal of signal peptides from prolipoproteins.</text>
</comment>
<dbReference type="NCBIfam" id="TIGR00077">
    <property type="entry name" value="lspA"/>
    <property type="match status" value="1"/>
</dbReference>
<evidence type="ECO:0000256" key="9">
    <source>
        <dbReference type="HAMAP-Rule" id="MF_00161"/>
    </source>
</evidence>
<dbReference type="HAMAP" id="MF_00161">
    <property type="entry name" value="LspA"/>
    <property type="match status" value="1"/>
</dbReference>
<evidence type="ECO:0000313" key="12">
    <source>
        <dbReference type="EMBL" id="MDB1999694.1"/>
    </source>
</evidence>
<dbReference type="GO" id="GO:0005886">
    <property type="term" value="C:plasma membrane"/>
    <property type="evidence" value="ECO:0007669"/>
    <property type="project" value="UniProtKB-SubCell"/>
</dbReference>
<dbReference type="PRINTS" id="PR00781">
    <property type="entry name" value="LIPOSIGPTASE"/>
</dbReference>
<comment type="pathway">
    <text evidence="9">Protein modification; lipoprotein biosynthesis (signal peptide cleavage).</text>
</comment>
<protein>
    <recommendedName>
        <fullName evidence="9">Lipoprotein signal peptidase</fullName>
        <ecNumber evidence="9">3.4.23.36</ecNumber>
    </recommendedName>
    <alternativeName>
        <fullName evidence="9">Prolipoprotein signal peptidase</fullName>
    </alternativeName>
    <alternativeName>
        <fullName evidence="9">Signal peptidase II</fullName>
        <shortName evidence="9">SPase II</shortName>
    </alternativeName>
</protein>
<dbReference type="PANTHER" id="PTHR33695">
    <property type="entry name" value="LIPOPROTEIN SIGNAL PEPTIDASE"/>
    <property type="match status" value="1"/>
</dbReference>
<keyword evidence="8 9" id="KW-0472">Membrane</keyword>
<evidence type="ECO:0000256" key="8">
    <source>
        <dbReference type="ARBA" id="ARBA00023136"/>
    </source>
</evidence>
<dbReference type="Proteomes" id="UP001203136">
    <property type="component" value="Unassembled WGS sequence"/>
</dbReference>
<evidence type="ECO:0000313" key="13">
    <source>
        <dbReference type="Proteomes" id="UP001203136"/>
    </source>
</evidence>
<evidence type="ECO:0000256" key="7">
    <source>
        <dbReference type="ARBA" id="ARBA00022989"/>
    </source>
</evidence>
<evidence type="ECO:0000313" key="11">
    <source>
        <dbReference type="EMBL" id="MCK0085987.1"/>
    </source>
</evidence>
<keyword evidence="2 9" id="KW-1003">Cell membrane</keyword>
<keyword evidence="3 9" id="KW-0645">Protease</keyword>
<accession>A0AAW6AR66</accession>
<dbReference type="RefSeq" id="WP_003504008.1">
    <property type="nucleotide sequence ID" value="NZ_BAABZD010000004.1"/>
</dbReference>
<reference evidence="12" key="2">
    <citation type="submission" date="2023-01" db="EMBL/GenBank/DDBJ databases">
        <title>Human gut microbiome strain richness.</title>
        <authorList>
            <person name="Chen-Liaw A."/>
        </authorList>
    </citation>
    <scope>NUCLEOTIDE SEQUENCE</scope>
    <source>
        <strain evidence="12">B1_m1001713B170214d0_201011</strain>
    </source>
</reference>
<evidence type="ECO:0000256" key="5">
    <source>
        <dbReference type="ARBA" id="ARBA00022750"/>
    </source>
</evidence>
<comment type="caution">
    <text evidence="9">Lacks conserved residue(s) required for the propagation of feature annotation.</text>
</comment>
<name>A0AAW6AR66_CLOSY</name>
<dbReference type="EMBL" id="JAQLGM010000009">
    <property type="protein sequence ID" value="MDB1999694.1"/>
    <property type="molecule type" value="Genomic_DNA"/>
</dbReference>
<evidence type="ECO:0000256" key="10">
    <source>
        <dbReference type="RuleBase" id="RU004181"/>
    </source>
</evidence>
<comment type="catalytic activity">
    <reaction evidence="9">
        <text>Release of signal peptides from bacterial membrane prolipoproteins. Hydrolyzes -Xaa-Yaa-Zaa-|-(S,diacylglyceryl)Cys-, in which Xaa is hydrophobic (preferably Leu), and Yaa (Ala or Ser) and Zaa (Gly or Ala) have small, neutral side chains.</text>
        <dbReference type="EC" id="3.4.23.36"/>
    </reaction>
</comment>
<evidence type="ECO:0000256" key="3">
    <source>
        <dbReference type="ARBA" id="ARBA00022670"/>
    </source>
</evidence>
<evidence type="ECO:0000256" key="6">
    <source>
        <dbReference type="ARBA" id="ARBA00022801"/>
    </source>
</evidence>
<keyword evidence="6 9" id="KW-0378">Hydrolase</keyword>
<dbReference type="AlphaFoldDB" id="A0AAW6AR66"/>
<evidence type="ECO:0000256" key="4">
    <source>
        <dbReference type="ARBA" id="ARBA00022692"/>
    </source>
</evidence>
<sequence length="177" mass="20242">MNKKIQQFLFFLAGLVVSIGFDQWTKYLAVVKLKGKQPFVIWDGVFELYYSENRGAAFGMMQGKQGFFFLIAIAVIAVVVFLLFRMPSDKKYLPFTGCLFLLVSGAAGNMIDRVANGYVVDFLYFKLIDFPIFNVADCYVVISTLLLILLFFFVYSDEELEFLSFGRQKNKKSENGE</sequence>
<dbReference type="EC" id="3.4.23.36" evidence="9"/>
<organism evidence="11 13">
    <name type="scientific">Clostridium symbiosum</name>
    <name type="common">Bacteroides symbiosus</name>
    <dbReference type="NCBI Taxonomy" id="1512"/>
    <lineage>
        <taxon>Bacteria</taxon>
        <taxon>Bacillati</taxon>
        <taxon>Bacillota</taxon>
        <taxon>Clostridia</taxon>
        <taxon>Lachnospirales</taxon>
        <taxon>Lachnospiraceae</taxon>
        <taxon>Otoolea</taxon>
    </lineage>
</organism>
<dbReference type="Pfam" id="PF01252">
    <property type="entry name" value="Peptidase_A8"/>
    <property type="match status" value="1"/>
</dbReference>
<keyword evidence="4 9" id="KW-0812">Transmembrane</keyword>
<dbReference type="GO" id="GO:0004190">
    <property type="term" value="F:aspartic-type endopeptidase activity"/>
    <property type="evidence" value="ECO:0007669"/>
    <property type="project" value="UniProtKB-UniRule"/>
</dbReference>
<comment type="caution">
    <text evidence="11">The sequence shown here is derived from an EMBL/GenBank/DDBJ whole genome shotgun (WGS) entry which is preliminary data.</text>
</comment>
<gene>
    <name evidence="9 11" type="primary">lspA</name>
    <name evidence="11" type="ORF">K5I21_08940</name>
    <name evidence="12" type="ORF">PM006_05730</name>
</gene>
<feature type="transmembrane region" description="Helical" evidence="9">
    <location>
        <begin position="131"/>
        <end position="155"/>
    </location>
</feature>
<dbReference type="Proteomes" id="UP001300871">
    <property type="component" value="Unassembled WGS sequence"/>
</dbReference>
<evidence type="ECO:0000256" key="1">
    <source>
        <dbReference type="ARBA" id="ARBA00006139"/>
    </source>
</evidence>
<dbReference type="InterPro" id="IPR001872">
    <property type="entry name" value="Peptidase_A8"/>
</dbReference>
<feature type="transmembrane region" description="Helical" evidence="9">
    <location>
        <begin position="67"/>
        <end position="85"/>
    </location>
</feature>
<comment type="subcellular location">
    <subcellularLocation>
        <location evidence="9">Cell membrane</location>
        <topology evidence="9">Multi-pass membrane protein</topology>
    </subcellularLocation>
</comment>
<dbReference type="PANTHER" id="PTHR33695:SF1">
    <property type="entry name" value="LIPOPROTEIN SIGNAL PEPTIDASE"/>
    <property type="match status" value="1"/>
</dbReference>
<feature type="active site" evidence="9">
    <location>
        <position position="137"/>
    </location>
</feature>
<reference evidence="11" key="1">
    <citation type="journal article" date="2022" name="Cell Host Microbe">
        <title>Colonization of the live biotherapeutic product VE303 and modulation of the microbiota and metabolites in healthy volunteers.</title>
        <authorList>
            <person name="Dsouza M."/>
            <person name="Menon R."/>
            <person name="Crossette E."/>
            <person name="Bhattarai S.K."/>
            <person name="Schneider J."/>
            <person name="Kim Y.G."/>
            <person name="Reddy S."/>
            <person name="Caballero S."/>
            <person name="Felix C."/>
            <person name="Cornacchione L."/>
            <person name="Hendrickson J."/>
            <person name="Watson A.R."/>
            <person name="Minot S.S."/>
            <person name="Greenfield N."/>
            <person name="Schopf L."/>
            <person name="Szabady R."/>
            <person name="Patarroyo J."/>
            <person name="Smith W."/>
            <person name="Harrison P."/>
            <person name="Kuijper E.J."/>
            <person name="Kelly C.P."/>
            <person name="Olle B."/>
            <person name="Bobilev D."/>
            <person name="Silber J.L."/>
            <person name="Bucci V."/>
            <person name="Roberts B."/>
            <person name="Faith J."/>
            <person name="Norman J.M."/>
        </authorList>
    </citation>
    <scope>NUCLEOTIDE SEQUENCE</scope>
    <source>
        <strain evidence="11">VE303-04</strain>
    </source>
</reference>
<dbReference type="GO" id="GO:0006508">
    <property type="term" value="P:proteolysis"/>
    <property type="evidence" value="ECO:0007669"/>
    <property type="project" value="UniProtKB-KW"/>
</dbReference>
<feature type="transmembrane region" description="Helical" evidence="9">
    <location>
        <begin position="92"/>
        <end position="111"/>
    </location>
</feature>
<evidence type="ECO:0000256" key="2">
    <source>
        <dbReference type="ARBA" id="ARBA00022475"/>
    </source>
</evidence>
<dbReference type="EMBL" id="JAINVB010000001">
    <property type="protein sequence ID" value="MCK0085987.1"/>
    <property type="molecule type" value="Genomic_DNA"/>
</dbReference>
<keyword evidence="7 9" id="KW-1133">Transmembrane helix</keyword>
<proteinExistence type="inferred from homology"/>
<dbReference type="GeneID" id="57970906"/>